<keyword evidence="4" id="KW-1185">Reference proteome</keyword>
<dbReference type="EMBL" id="PCZS01000001">
    <property type="protein sequence ID" value="REB70497.1"/>
    <property type="molecule type" value="Genomic_DNA"/>
</dbReference>
<dbReference type="PANTHER" id="PTHR35568:SF1">
    <property type="entry name" value="TRANSCRIPTIONAL REGULATOR DAUR"/>
    <property type="match status" value="1"/>
</dbReference>
<proteinExistence type="predicted"/>
<dbReference type="Pfam" id="PF08348">
    <property type="entry name" value="PAS_6"/>
    <property type="match status" value="1"/>
</dbReference>
<evidence type="ECO:0000313" key="4">
    <source>
        <dbReference type="Proteomes" id="UP000256324"/>
    </source>
</evidence>
<gene>
    <name evidence="3" type="ORF">CP880_01585</name>
</gene>
<protein>
    <recommendedName>
        <fullName evidence="5">Transcriptional regulator</fullName>
    </recommendedName>
</protein>
<dbReference type="Pfam" id="PF13309">
    <property type="entry name" value="HTH_22"/>
    <property type="match status" value="1"/>
</dbReference>
<organism evidence="3 4">
    <name type="scientific">Cutibacterium namnetense</name>
    <dbReference type="NCBI Taxonomy" id="1574624"/>
    <lineage>
        <taxon>Bacteria</taxon>
        <taxon>Bacillati</taxon>
        <taxon>Actinomycetota</taxon>
        <taxon>Actinomycetes</taxon>
        <taxon>Propionibacteriales</taxon>
        <taxon>Propionibacteriaceae</taxon>
        <taxon>Cutibacterium</taxon>
    </lineage>
</organism>
<dbReference type="Proteomes" id="UP000256324">
    <property type="component" value="Unassembled WGS sequence"/>
</dbReference>
<evidence type="ECO:0008006" key="5">
    <source>
        <dbReference type="Google" id="ProtNLM"/>
    </source>
</evidence>
<feature type="domain" description="Transcriptional regulator DauR-like HTH" evidence="2">
    <location>
        <begin position="159"/>
        <end position="218"/>
    </location>
</feature>
<dbReference type="InterPro" id="IPR039446">
    <property type="entry name" value="DauR-like"/>
</dbReference>
<dbReference type="InterPro" id="IPR013559">
    <property type="entry name" value="YheO"/>
</dbReference>
<comment type="caution">
    <text evidence="3">The sequence shown here is derived from an EMBL/GenBank/DDBJ whole genome shotgun (WGS) entry which is preliminary data.</text>
</comment>
<evidence type="ECO:0000259" key="1">
    <source>
        <dbReference type="Pfam" id="PF08348"/>
    </source>
</evidence>
<feature type="domain" description="YheO-like" evidence="1">
    <location>
        <begin position="9"/>
        <end position="118"/>
    </location>
</feature>
<name>A0ABX9IB30_9ACTN</name>
<sequence>MDSEREQILATLQQIVDPVCDTLIGDSEVVLHDLAALPNSIIAIAGNLTGRKVGGRATEQLLELHAAGRLTTRSAYRSVLPDGRRIRSSTMLISDSSGDDVAALCINVDVSAWNELHAMSALVLGEAEYAAPTATSQSDASPVTKEAGELTDIDQLAELILAEVIDHADAPVALMQKQHKVAVVAELKARGFFGLREAAERAAQALQVSRFSVYNYLRELEEGQGDTASGPVS</sequence>
<evidence type="ECO:0000313" key="3">
    <source>
        <dbReference type="EMBL" id="REB70497.1"/>
    </source>
</evidence>
<accession>A0ABX9IB30</accession>
<dbReference type="RefSeq" id="WP_002548499.1">
    <property type="nucleotide sequence ID" value="NZ_JARJNT010000001.1"/>
</dbReference>
<reference evidence="3 4" key="1">
    <citation type="submission" date="2017-09" db="EMBL/GenBank/DDBJ databases">
        <authorList>
            <person name="Bumgarner R.E."/>
        </authorList>
    </citation>
    <scope>NUCLEOTIDE SEQUENCE [LARGE SCALE GENOMIC DNA]</scope>
    <source>
        <strain evidence="3 4">T34998</strain>
    </source>
</reference>
<evidence type="ECO:0000259" key="2">
    <source>
        <dbReference type="Pfam" id="PF13309"/>
    </source>
</evidence>
<dbReference type="InterPro" id="IPR039445">
    <property type="entry name" value="DauR-like_HTH"/>
</dbReference>
<dbReference type="PANTHER" id="PTHR35568">
    <property type="entry name" value="TRANSCRIPTIONAL REGULATOR DAUR"/>
    <property type="match status" value="1"/>
</dbReference>